<proteinExistence type="predicted"/>
<sequence>MIGALGLATVTLAAAPAFAKGGVDISAQRTAHVGESYRVTGHGDDDAAAFIRVCLESHSSGQKAWQQVSCGTVVATGTEAQDVAHIKAAHEGIVKYRAVVYGLTSPTDHHPVRERTSGLATVSVR</sequence>
<evidence type="ECO:0000313" key="2">
    <source>
        <dbReference type="EMBL" id="GHI40304.1"/>
    </source>
</evidence>
<keyword evidence="1" id="KW-0732">Signal</keyword>
<evidence type="ECO:0000256" key="1">
    <source>
        <dbReference type="SAM" id="SignalP"/>
    </source>
</evidence>
<comment type="caution">
    <text evidence="2">The sequence shown here is derived from an EMBL/GenBank/DDBJ whole genome shotgun (WGS) entry which is preliminary data.</text>
</comment>
<dbReference type="EMBL" id="BNDY01000017">
    <property type="protein sequence ID" value="GHI40304.1"/>
    <property type="molecule type" value="Genomic_DNA"/>
</dbReference>
<feature type="signal peptide" evidence="1">
    <location>
        <begin position="1"/>
        <end position="19"/>
    </location>
</feature>
<protein>
    <recommendedName>
        <fullName evidence="4">Secreted protein</fullName>
    </recommendedName>
</protein>
<name>A0ABQ3QSP4_9ACTN</name>
<accession>A0ABQ3QSP4</accession>
<gene>
    <name evidence="2" type="ORF">Sviol_47120</name>
</gene>
<keyword evidence="3" id="KW-1185">Reference proteome</keyword>
<reference evidence="2" key="1">
    <citation type="submission" date="2024-05" db="EMBL/GenBank/DDBJ databases">
        <title>Whole genome shotgun sequence of Streptomyces violascens NBRC 12920.</title>
        <authorList>
            <person name="Komaki H."/>
            <person name="Tamura T."/>
        </authorList>
    </citation>
    <scope>NUCLEOTIDE SEQUENCE</scope>
    <source>
        <strain evidence="2">NBRC 12920</strain>
    </source>
</reference>
<dbReference type="Proteomes" id="UP001050808">
    <property type="component" value="Unassembled WGS sequence"/>
</dbReference>
<feature type="chain" id="PRO_5046776545" description="Secreted protein" evidence="1">
    <location>
        <begin position="20"/>
        <end position="125"/>
    </location>
</feature>
<evidence type="ECO:0008006" key="4">
    <source>
        <dbReference type="Google" id="ProtNLM"/>
    </source>
</evidence>
<organism evidence="2 3">
    <name type="scientific">Streptomyces violascens</name>
    <dbReference type="NCBI Taxonomy" id="67381"/>
    <lineage>
        <taxon>Bacteria</taxon>
        <taxon>Bacillati</taxon>
        <taxon>Actinomycetota</taxon>
        <taxon>Actinomycetes</taxon>
        <taxon>Kitasatosporales</taxon>
        <taxon>Streptomycetaceae</taxon>
        <taxon>Streptomyces</taxon>
    </lineage>
</organism>
<evidence type="ECO:0000313" key="3">
    <source>
        <dbReference type="Proteomes" id="UP001050808"/>
    </source>
</evidence>